<feature type="domain" description="OST48 N-terminal" evidence="4">
    <location>
        <begin position="18"/>
        <end position="78"/>
    </location>
</feature>
<comment type="subcellular location">
    <subcellularLocation>
        <location evidence="1 3">Endoplasmic reticulum membrane</location>
        <topology evidence="1 3">Single-pass type I membrane protein</topology>
    </subcellularLocation>
</comment>
<dbReference type="Proteomes" id="UP000050761">
    <property type="component" value="Unassembled WGS sequence"/>
</dbReference>
<dbReference type="Pfam" id="PF03345">
    <property type="entry name" value="OST48_N"/>
    <property type="match status" value="1"/>
</dbReference>
<feature type="chain" id="PRO_5044513972" description="Dolichyl-diphosphooligosaccharide--protein glycosyltransferase 48 kDa subunit" evidence="3">
    <location>
        <begin position="17"/>
        <end position="79"/>
    </location>
</feature>
<dbReference type="EMBL" id="UZAH01005364">
    <property type="protein sequence ID" value="VDO29092.1"/>
    <property type="molecule type" value="Genomic_DNA"/>
</dbReference>
<dbReference type="PANTHER" id="PTHR10830">
    <property type="entry name" value="DOLICHYL-DIPHOSPHOOLIGOSACCHARIDE--PROTEIN GLYCOSYLTRANSFERASE 48 KDA SUBUNIT"/>
    <property type="match status" value="1"/>
</dbReference>
<comment type="similarity">
    <text evidence="3">Belongs to the DDOST 48 kDa subunit family.</text>
</comment>
<gene>
    <name evidence="5" type="ORF">HPBE_LOCUS2893</name>
</gene>
<dbReference type="PANTHER" id="PTHR10830:SF0">
    <property type="entry name" value="DOLICHYL-DIPHOSPHOOLIGOSACCHARIDE--PROTEIN GLYCOSYLTRANSFERASE 48 KDA SUBUNIT"/>
    <property type="match status" value="1"/>
</dbReference>
<evidence type="ECO:0000256" key="3">
    <source>
        <dbReference type="RuleBase" id="RU361142"/>
    </source>
</evidence>
<dbReference type="GO" id="GO:0018279">
    <property type="term" value="P:protein N-linked glycosylation via asparagine"/>
    <property type="evidence" value="ECO:0007669"/>
    <property type="project" value="UniProtKB-UniRule"/>
</dbReference>
<evidence type="ECO:0000256" key="2">
    <source>
        <dbReference type="ARBA" id="ARBA00013350"/>
    </source>
</evidence>
<dbReference type="InterPro" id="IPR055457">
    <property type="entry name" value="OST48_N"/>
</dbReference>
<evidence type="ECO:0000313" key="6">
    <source>
        <dbReference type="Proteomes" id="UP000050761"/>
    </source>
</evidence>
<comment type="function">
    <text evidence="3">Subunit of the oligosaccharyl transferase (OST) complex that catalyzes the initial transfer of a defined glycan (Glc(3)Man(9)GlcNAc(2) in eukaryotes) from the lipid carrier dolichol-pyrophosphate to an asparagine residue within an Asn-X-Ser/Thr consensus motif in nascent polypeptide chains, the first step in protein N-glycosylation. N-glycosylation occurs cotranslationally and the complex associates with the Sec61 complex at the channel-forming translocon complex that mediates protein translocation across the endoplasmic reticulum (ER).</text>
</comment>
<comment type="subunit">
    <text evidence="3">Component of the oligosaccharyltransferase (OST) complex.</text>
</comment>
<keyword evidence="6" id="KW-1185">Reference proteome</keyword>
<dbReference type="WBParaSite" id="HPBE_0000289201-mRNA-1">
    <property type="protein sequence ID" value="HPBE_0000289201-mRNA-1"/>
    <property type="gene ID" value="HPBE_0000289201"/>
</dbReference>
<reference evidence="7" key="2">
    <citation type="submission" date="2019-09" db="UniProtKB">
        <authorList>
            <consortium name="WormBaseParasite"/>
        </authorList>
    </citation>
    <scope>IDENTIFICATION</scope>
</reference>
<evidence type="ECO:0000313" key="5">
    <source>
        <dbReference type="EMBL" id="VDO29092.1"/>
    </source>
</evidence>
<dbReference type="AlphaFoldDB" id="A0A183F9Q0"/>
<accession>A0A3P7XID7</accession>
<keyword evidence="3" id="KW-0256">Endoplasmic reticulum</keyword>
<organism evidence="6 7">
    <name type="scientific">Heligmosomoides polygyrus</name>
    <name type="common">Parasitic roundworm</name>
    <dbReference type="NCBI Taxonomy" id="6339"/>
    <lineage>
        <taxon>Eukaryota</taxon>
        <taxon>Metazoa</taxon>
        <taxon>Ecdysozoa</taxon>
        <taxon>Nematoda</taxon>
        <taxon>Chromadorea</taxon>
        <taxon>Rhabditida</taxon>
        <taxon>Rhabditina</taxon>
        <taxon>Rhabditomorpha</taxon>
        <taxon>Strongyloidea</taxon>
        <taxon>Heligmosomidae</taxon>
        <taxon>Heligmosomoides</taxon>
    </lineage>
</organism>
<evidence type="ECO:0000313" key="7">
    <source>
        <dbReference type="WBParaSite" id="HPBE_0000289201-mRNA-1"/>
    </source>
</evidence>
<keyword evidence="3" id="KW-0732">Signal</keyword>
<evidence type="ECO:0000259" key="4">
    <source>
        <dbReference type="Pfam" id="PF03345"/>
    </source>
</evidence>
<name>A0A183F9Q0_HELPZ</name>
<proteinExistence type="inferred from homology"/>
<dbReference type="InterPro" id="IPR005013">
    <property type="entry name" value="DDOST_48_kDa_subunit"/>
</dbReference>
<dbReference type="OrthoDB" id="29105at2759"/>
<reference evidence="5 6" key="1">
    <citation type="submission" date="2018-11" db="EMBL/GenBank/DDBJ databases">
        <authorList>
            <consortium name="Pathogen Informatics"/>
        </authorList>
    </citation>
    <scope>NUCLEOTIDE SEQUENCE [LARGE SCALE GENOMIC DNA]</scope>
</reference>
<dbReference type="UniPathway" id="UPA00378"/>
<accession>A0A183F9Q0</accession>
<dbReference type="GO" id="GO:0008250">
    <property type="term" value="C:oligosaccharyltransferase complex"/>
    <property type="evidence" value="ECO:0007669"/>
    <property type="project" value="TreeGrafter"/>
</dbReference>
<comment type="pathway">
    <text evidence="3">Protein modification; protein glycosylation.</text>
</comment>
<evidence type="ECO:0000256" key="1">
    <source>
        <dbReference type="ARBA" id="ARBA00004115"/>
    </source>
</evidence>
<protein>
    <recommendedName>
        <fullName evidence="2 3">Dolichyl-diphosphooligosaccharide--protein glycosyltransferase 48 kDa subunit</fullName>
        <shortName evidence="3">Oligosaccharyl transferase 48 kDa subunit</shortName>
    </recommendedName>
</protein>
<sequence>MRAPILLFALVSLIKADRTLVLVECLSARETHSLFFRALQDRGHQLLFRTADDSSLSLFKFGERSFDNLIVFAPSVEGI</sequence>
<feature type="signal peptide" evidence="3">
    <location>
        <begin position="1"/>
        <end position="16"/>
    </location>
</feature>